<dbReference type="Proteomes" id="UP000033987">
    <property type="component" value="Unassembled WGS sequence"/>
</dbReference>
<dbReference type="EMBL" id="JJPZ01000007">
    <property type="protein sequence ID" value="KKH14985.1"/>
    <property type="molecule type" value="Genomic_DNA"/>
</dbReference>
<dbReference type="EMBL" id="JJQS01000111">
    <property type="protein sequence ID" value="KKH72905.1"/>
    <property type="molecule type" value="Genomic_DNA"/>
</dbReference>
<evidence type="ECO:0000313" key="110">
    <source>
        <dbReference type="Proteomes" id="UP000034937"/>
    </source>
</evidence>
<evidence type="ECO:0000313" key="53">
    <source>
        <dbReference type="EMBL" id="KKH87479.1"/>
    </source>
</evidence>
<reference evidence="59 60" key="1">
    <citation type="journal article" date="2015" name="ISME J.">
        <title>Genomic and phenotypic differentiation among Methanosarcina mazei populations from Columbia River sediment.</title>
        <authorList>
            <person name="Youngblut N.D."/>
            <person name="Wirth J.S."/>
            <person name="Henriksen J.R."/>
            <person name="Smith M."/>
            <person name="Simon H."/>
            <person name="Metcalf W.W."/>
            <person name="Whitaker R.J."/>
        </authorList>
    </citation>
    <scope>NUCLEOTIDE SEQUENCE [LARGE SCALE GENOMIC DNA]</scope>
    <source>
        <strain evidence="32 71">1.F.A.1A.3</strain>
        <strain evidence="34 102">1.F.A.1B.3</strain>
        <strain evidence="33 66">1.F.A.1B.4</strain>
        <strain evidence="35 78">1.F.A.2.8</strain>
        <strain evidence="36 108">1.F.M.0.5</strain>
        <strain evidence="37 85">1.H.A.0.1</strain>
        <strain evidence="39 103">1.H.A.1A.1</strain>
        <strain evidence="38 68">1.H.A.1A.3</strain>
        <strain evidence="40 100">1.H.A.1A.4</strain>
        <strain evidence="41 61">1.H.A.1A.6</strain>
        <strain evidence="42 82">1.H.A.2.1</strain>
        <strain evidence="44 79">1.H.A.2.3</strain>
        <strain evidence="43 90">1.H.A.2.6</strain>
        <strain evidence="47 101">1.H.A.2.7</strain>
        <strain evidence="45">1.H.A.2.8</strain>
        <strain evidence="46 65">1.H.M.0.1</strain>
        <strain evidence="50 109">1.H.M.1A.1</strain>
        <strain evidence="49 69">1.H.M.1A.2</strain>
        <strain evidence="48 106">1.H.M.1A.3</strain>
        <strain evidence="52 75">1.H.M.2.1</strain>
        <strain evidence="51 59">1.H.M.2.2</strain>
        <strain evidence="53 110">1.H.M.2.3</strain>
        <strain evidence="55 99">1.H.M.2.4</strain>
        <strain evidence="54 107">1.H.T.2.1</strain>
        <strain evidence="57 63">1.H.T.2.3</strain>
        <strain evidence="56 92">1.H.T.2.5</strain>
        <strain evidence="4 73">2.F.A.2.3</strain>
        <strain evidence="2 95">2.F.A.2.4</strain>
        <strain evidence="3 96">2.F.T.0.2</strain>
        <strain evidence="5 70">2.F.T.2.6</strain>
        <strain evidence="7 87">3.F.A.1A.1</strain>
        <strain evidence="6 62">3.F.A.1A.3</strain>
        <strain evidence="8 84">3.F.A.1B.1</strain>
        <strain evidence="9 94">3.F.A.2.12</strain>
        <strain evidence="10 98">3.F.A.2.3</strain>
        <strain evidence="11 74">3.F.A.2.5</strain>
        <strain evidence="12 77">3.F.A.2.6</strain>
        <strain evidence="13 80">3.F.A.2.7</strain>
        <strain evidence="14 76">3.F.T.1A.1</strain>
        <strain evidence="15 83">3.F.T.1A.2</strain>
        <strain evidence="16 93">3.F.T.1A.4</strain>
        <strain evidence="17 89">3.F.T.2.1</strain>
        <strain evidence="20">3.H.A.1A.1</strain>
        <strain evidence="18 72">3.H.A.1A.2</strain>
        <strain evidence="19 67">3.H.A.2.1</strain>
        <strain evidence="21 104">3.H.A.2.4</strain>
        <strain evidence="23 64">3.H.A.2.5</strain>
        <strain evidence="22 112">3.H.A.2.6</strain>
        <strain evidence="24 88">3.H.A.2.8</strain>
        <strain evidence="25 97">3.H.M.1A.1</strain>
        <strain evidence="26 91">3.H.M.1B.1</strain>
        <strain evidence="28 60">3.H.M.1B.2</strain>
        <strain evidence="27 81">3.H.M.1B.5</strain>
        <strain evidence="29 86">3.H.M.2.7</strain>
        <strain evidence="30 105">3.H.T.1A.1</strain>
        <strain evidence="31 111">3.H.T.1A.2</strain>
    </source>
</reference>
<evidence type="ECO:0000313" key="95">
    <source>
        <dbReference type="Proteomes" id="UP000034578"/>
    </source>
</evidence>
<evidence type="ECO:0000313" key="101">
    <source>
        <dbReference type="Proteomes" id="UP000034692"/>
    </source>
</evidence>
<evidence type="ECO:0000313" key="13">
    <source>
        <dbReference type="EMBL" id="KKG54356.1"/>
    </source>
</evidence>
<dbReference type="Proteomes" id="UP000034820">
    <property type="component" value="Unassembled WGS sequence"/>
</dbReference>
<evidence type="ECO:0000313" key="99">
    <source>
        <dbReference type="Proteomes" id="UP000034668"/>
    </source>
</evidence>
<dbReference type="Proteomes" id="UP000034152">
    <property type="component" value="Unassembled WGS sequence"/>
</dbReference>
<dbReference type="Proteomes" id="UP000033889">
    <property type="component" value="Unassembled WGS sequence"/>
</dbReference>
<evidence type="ECO:0000313" key="48">
    <source>
        <dbReference type="EMBL" id="KKH72646.1"/>
    </source>
</evidence>
<evidence type="ECO:0000313" key="41">
    <source>
        <dbReference type="EMBL" id="KKH48349.1"/>
    </source>
</evidence>
<evidence type="ECO:0000313" key="55">
    <source>
        <dbReference type="EMBL" id="KKH95306.1"/>
    </source>
</evidence>
<evidence type="ECO:0000313" key="5">
    <source>
        <dbReference type="EMBL" id="KKG18954.1"/>
    </source>
</evidence>
<evidence type="ECO:0000313" key="66">
    <source>
        <dbReference type="Proteomes" id="UP000033987"/>
    </source>
</evidence>
<dbReference type="EMBL" id="JJQX01000105">
    <property type="protein sequence ID" value="KKH95306.1"/>
    <property type="molecule type" value="Genomic_DNA"/>
</dbReference>
<dbReference type="EMBL" id="CP042908">
    <property type="protein sequence ID" value="QIB90099.1"/>
    <property type="molecule type" value="Genomic_DNA"/>
</dbReference>
<dbReference type="Proteomes" id="UP000033864">
    <property type="component" value="Unassembled WGS sequence"/>
</dbReference>
<dbReference type="Proteomes" id="UP000034399">
    <property type="component" value="Unassembled WGS sequence"/>
</dbReference>
<dbReference type="EMBL" id="JJQT01000236">
    <property type="protein sequence ID" value="KKH72646.1"/>
    <property type="molecule type" value="Genomic_DNA"/>
</dbReference>
<evidence type="ECO:0000313" key="73">
    <source>
        <dbReference type="Proteomes" id="UP000034142"/>
    </source>
</evidence>
<dbReference type="Proteomes" id="UP000034253">
    <property type="component" value="Unassembled WGS sequence"/>
</dbReference>
<dbReference type="EMBL" id="JJPY01000067">
    <property type="protein sequence ID" value="KKH08619.1"/>
    <property type="molecule type" value="Genomic_DNA"/>
</dbReference>
<evidence type="ECO:0000313" key="54">
    <source>
        <dbReference type="EMBL" id="KKH91971.1"/>
    </source>
</evidence>
<evidence type="ECO:0000313" key="69">
    <source>
        <dbReference type="Proteomes" id="UP000034040"/>
    </source>
</evidence>
<evidence type="ECO:0000313" key="40">
    <source>
        <dbReference type="EMBL" id="KKH41857.1"/>
    </source>
</evidence>
<evidence type="ECO:0000313" key="85">
    <source>
        <dbReference type="Proteomes" id="UP000034338"/>
    </source>
</evidence>
<evidence type="ECO:0000313" key="72">
    <source>
        <dbReference type="Proteomes" id="UP000034074"/>
    </source>
</evidence>
<evidence type="ECO:0000313" key="24">
    <source>
        <dbReference type="EMBL" id="KKG89602.1"/>
    </source>
</evidence>
<evidence type="ECO:0000313" key="79">
    <source>
        <dbReference type="Proteomes" id="UP000034232"/>
    </source>
</evidence>
<evidence type="ECO:0000313" key="29">
    <source>
        <dbReference type="EMBL" id="KKH04495.1"/>
    </source>
</evidence>
<evidence type="ECO:0000313" key="47">
    <source>
        <dbReference type="EMBL" id="KKH65542.1"/>
    </source>
</evidence>
<dbReference type="EMBL" id="JJQR01000045">
    <property type="protein sequence ID" value="KKH77161.1"/>
    <property type="molecule type" value="Genomic_DNA"/>
</dbReference>
<dbReference type="EMBL" id="JJPM01000099">
    <property type="protein sequence ID" value="KKG77253.1"/>
    <property type="molecule type" value="Genomic_DNA"/>
</dbReference>
<dbReference type="Proteomes" id="UP000034047">
    <property type="component" value="Unassembled WGS sequence"/>
</dbReference>
<dbReference type="EMBL" id="JJRB01000076">
    <property type="protein sequence ID" value="KKI03650.1"/>
    <property type="molecule type" value="Genomic_DNA"/>
</dbReference>
<sequence>MAECDDRPNLVERAVMKLGEPKNQARLLQVAWRISLLMMVIGFIIIIKTISPNFM</sequence>
<evidence type="ECO:0000313" key="63">
    <source>
        <dbReference type="Proteomes" id="UP000033885"/>
    </source>
</evidence>
<dbReference type="EMBL" id="JJPD01000080">
    <property type="protein sequence ID" value="KKG42223.1"/>
    <property type="molecule type" value="Genomic_DNA"/>
</dbReference>
<dbReference type="EMBL" id="JJPK01000008">
    <property type="protein sequence ID" value="KKG65683.1"/>
    <property type="molecule type" value="Genomic_DNA"/>
</dbReference>
<keyword evidence="1" id="KW-1133">Transmembrane helix</keyword>
<dbReference type="PATRIC" id="fig|2209.39.peg.2416"/>
<dbReference type="Proteomes" id="UP000033933">
    <property type="component" value="Unassembled WGS sequence"/>
</dbReference>
<dbReference type="Proteomes" id="UP000467371">
    <property type="component" value="Chromosome"/>
</dbReference>
<evidence type="ECO:0000313" key="112">
    <source>
        <dbReference type="Proteomes" id="UP000034950"/>
    </source>
</evidence>
<dbReference type="EMBL" id="JJPS01000117">
    <property type="protein sequence ID" value="KKG89602.1"/>
    <property type="molecule type" value="Genomic_DNA"/>
</dbReference>
<evidence type="ECO:0000313" key="78">
    <source>
        <dbReference type="Proteomes" id="UP000034227"/>
    </source>
</evidence>
<dbReference type="EMBL" id="JJPX01000183">
    <property type="protein sequence ID" value="KKH04495.1"/>
    <property type="molecule type" value="Genomic_DNA"/>
</dbReference>
<dbReference type="Proteomes" id="UP000033814">
    <property type="component" value="Unassembled WGS sequence"/>
</dbReference>
<reference evidence="58 113" key="2">
    <citation type="journal article" date="2020" name="Environ. Microbiol. Rep.">
        <title>Redox cycling of Fe(II) and Fe(III) in magnetite accelerates aceticlastic methanogenesis by Methanosarcina mazei.</title>
        <authorList>
            <person name="Wang H."/>
            <person name="Byrne J.M."/>
            <person name="Liu P."/>
            <person name="Liu J."/>
            <person name="Dong X."/>
            <person name="Lu Y."/>
        </authorList>
    </citation>
    <scope>NUCLEOTIDE SEQUENCE [LARGE SCALE GENOMIC DNA]</scope>
    <source>
        <strain evidence="113">zm-15</strain>
        <strain evidence="58">Zm-15</strain>
    </source>
</reference>
<dbReference type="Proteomes" id="UP000034950">
    <property type="component" value="Unassembled WGS sequence"/>
</dbReference>
<dbReference type="EMBL" id="JJPL01000025">
    <property type="protein sequence ID" value="KKG67641.1"/>
    <property type="molecule type" value="Genomic_DNA"/>
</dbReference>
<keyword evidence="1" id="KW-0472">Membrane</keyword>
<evidence type="ECO:0000313" key="91">
    <source>
        <dbReference type="Proteomes" id="UP000034468"/>
    </source>
</evidence>
<evidence type="ECO:0000313" key="37">
    <source>
        <dbReference type="EMBL" id="KKH30380.1"/>
    </source>
</evidence>
<evidence type="ECO:0000313" key="4">
    <source>
        <dbReference type="EMBL" id="KKG02093.1"/>
    </source>
</evidence>
<protein>
    <submittedName>
        <fullName evidence="24 58">ATP synthase subunit G</fullName>
    </submittedName>
</protein>
<evidence type="ECO:0000313" key="113">
    <source>
        <dbReference type="Proteomes" id="UP000467371"/>
    </source>
</evidence>
<evidence type="ECO:0000313" key="104">
    <source>
        <dbReference type="Proteomes" id="UP000034817"/>
    </source>
</evidence>
<dbReference type="EMBL" id="JJQO01000130">
    <property type="protein sequence ID" value="KKH65542.1"/>
    <property type="molecule type" value="Genomic_DNA"/>
</dbReference>
<evidence type="ECO:0000313" key="75">
    <source>
        <dbReference type="Proteomes" id="UP000034152"/>
    </source>
</evidence>
<keyword evidence="95" id="KW-1185">Reference proteome</keyword>
<dbReference type="Proteomes" id="UP000034243">
    <property type="component" value="Unassembled WGS sequence"/>
</dbReference>
<dbReference type="EMBL" id="JJQV01000106">
    <property type="protein sequence ID" value="KKH81683.1"/>
    <property type="molecule type" value="Genomic_DNA"/>
</dbReference>
<dbReference type="Proteomes" id="UP000034468">
    <property type="component" value="Unassembled WGS sequence"/>
</dbReference>
<evidence type="ECO:0000313" key="22">
    <source>
        <dbReference type="EMBL" id="KKG82899.1"/>
    </source>
</evidence>
<evidence type="ECO:0000313" key="64">
    <source>
        <dbReference type="Proteomes" id="UP000033889"/>
    </source>
</evidence>
<dbReference type="EMBL" id="JJQD01000112">
    <property type="protein sequence ID" value="KKH27720.1"/>
    <property type="molecule type" value="Genomic_DNA"/>
</dbReference>
<dbReference type="Proteomes" id="UP000033885">
    <property type="component" value="Unassembled WGS sequence"/>
</dbReference>
<evidence type="ECO:0000313" key="70">
    <source>
        <dbReference type="Proteomes" id="UP000034047"/>
    </source>
</evidence>
<evidence type="ECO:0000313" key="107">
    <source>
        <dbReference type="Proteomes" id="UP000034872"/>
    </source>
</evidence>
<dbReference type="EMBL" id="JJQF01000081">
    <property type="protein sequence ID" value="KKH30380.1"/>
    <property type="molecule type" value="Genomic_DNA"/>
</dbReference>
<dbReference type="Proteomes" id="UP000034921">
    <property type="component" value="Unassembled WGS sequence"/>
</dbReference>
<evidence type="ECO:0000313" key="86">
    <source>
        <dbReference type="Proteomes" id="UP000034387"/>
    </source>
</evidence>
<evidence type="ECO:0000313" key="45">
    <source>
        <dbReference type="EMBL" id="KKH60916.1"/>
    </source>
</evidence>
<evidence type="ECO:0000313" key="26">
    <source>
        <dbReference type="EMBL" id="KKG93270.1"/>
    </source>
</evidence>
<evidence type="ECO:0000313" key="62">
    <source>
        <dbReference type="Proteomes" id="UP000033878"/>
    </source>
</evidence>
<evidence type="ECO:0000313" key="52">
    <source>
        <dbReference type="EMBL" id="KKH86241.1"/>
    </source>
</evidence>
<dbReference type="AlphaFoldDB" id="A0A0F8IIT4"/>
<evidence type="ECO:0000313" key="49">
    <source>
        <dbReference type="EMBL" id="KKH72905.1"/>
    </source>
</evidence>
<evidence type="ECO:0000313" key="36">
    <source>
        <dbReference type="EMBL" id="KKH28909.1"/>
    </source>
</evidence>
<dbReference type="EMBL" id="JJOT01000126">
    <property type="protein sequence ID" value="KKF98330.1"/>
    <property type="molecule type" value="Genomic_DNA"/>
</dbReference>
<dbReference type="Proteomes" id="UP000034387">
    <property type="component" value="Unassembled WGS sequence"/>
</dbReference>
<dbReference type="Proteomes" id="UP000034925">
    <property type="component" value="Unassembled WGS sequence"/>
</dbReference>
<evidence type="ECO:0000313" key="15">
    <source>
        <dbReference type="EMBL" id="KKG61777.1"/>
    </source>
</evidence>
<dbReference type="Proteomes" id="UP000034578">
    <property type="component" value="Unassembled WGS sequence"/>
</dbReference>
<evidence type="ECO:0000313" key="59">
    <source>
        <dbReference type="Proteomes" id="UP000033814"/>
    </source>
</evidence>
<evidence type="ECO:0000313" key="108">
    <source>
        <dbReference type="Proteomes" id="UP000034921"/>
    </source>
</evidence>
<accession>A0A0F8IIT4</accession>
<dbReference type="RefSeq" id="WP_048037701.1">
    <property type="nucleotide sequence ID" value="NZ_AP019780.1"/>
</dbReference>
<evidence type="ECO:0000313" key="51">
    <source>
        <dbReference type="EMBL" id="KKH81683.1"/>
    </source>
</evidence>
<evidence type="ECO:0000313" key="89">
    <source>
        <dbReference type="Proteomes" id="UP000034424"/>
    </source>
</evidence>
<evidence type="ECO:0000313" key="17">
    <source>
        <dbReference type="EMBL" id="KKG67641.1"/>
    </source>
</evidence>
<evidence type="ECO:0000313" key="20">
    <source>
        <dbReference type="EMBL" id="KKG77253.1"/>
    </source>
</evidence>
<evidence type="ECO:0000313" key="21">
    <source>
        <dbReference type="EMBL" id="KKG78398.1"/>
    </source>
</evidence>
<dbReference type="EMBL" id="JJPO01000062">
    <property type="protein sequence ID" value="KKG74163.1"/>
    <property type="molecule type" value="Genomic_DNA"/>
</dbReference>
<evidence type="ECO:0000313" key="50">
    <source>
        <dbReference type="EMBL" id="KKH77161.1"/>
    </source>
</evidence>
<dbReference type="Proteomes" id="UP000034151">
    <property type="component" value="Unassembled WGS sequence"/>
</dbReference>
<dbReference type="EMBL" id="JJQB01000022">
    <property type="protein sequence ID" value="KKH22983.1"/>
    <property type="molecule type" value="Genomic_DNA"/>
</dbReference>
<dbReference type="EMBL" id="JJPE01000094">
    <property type="protein sequence ID" value="KKG43586.1"/>
    <property type="molecule type" value="Genomic_DNA"/>
</dbReference>
<dbReference type="Proteomes" id="UP000034577">
    <property type="component" value="Unassembled WGS sequence"/>
</dbReference>
<dbReference type="EMBL" id="JJPB01000133">
    <property type="protein sequence ID" value="KKG28277.1"/>
    <property type="molecule type" value="Genomic_DNA"/>
</dbReference>
<dbReference type="EMBL" id="JJPW01000121">
    <property type="protein sequence ID" value="KKG96758.1"/>
    <property type="molecule type" value="Genomic_DNA"/>
</dbReference>
<dbReference type="EMBL" id="JJQC01000098">
    <property type="protein sequence ID" value="KKH20431.1"/>
    <property type="molecule type" value="Genomic_DNA"/>
</dbReference>
<dbReference type="Proteomes" id="UP000034338">
    <property type="component" value="Unassembled WGS sequence"/>
</dbReference>
<evidence type="ECO:0000313" key="35">
    <source>
        <dbReference type="EMBL" id="KKH27720.1"/>
    </source>
</evidence>
<dbReference type="Proteomes" id="UP000034944">
    <property type="component" value="Unassembled WGS sequence"/>
</dbReference>
<evidence type="ECO:0000313" key="57">
    <source>
        <dbReference type="EMBL" id="KKI06498.1"/>
    </source>
</evidence>
<organism evidence="24 88">
    <name type="scientific">Methanosarcina mazei</name>
    <name type="common">Methanosarcina frisia</name>
    <dbReference type="NCBI Taxonomy" id="2209"/>
    <lineage>
        <taxon>Archaea</taxon>
        <taxon>Methanobacteriati</taxon>
        <taxon>Methanobacteriota</taxon>
        <taxon>Stenosarchaea group</taxon>
        <taxon>Methanomicrobia</taxon>
        <taxon>Methanosarcinales</taxon>
        <taxon>Methanosarcinaceae</taxon>
        <taxon>Methanosarcina</taxon>
    </lineage>
</organism>
<dbReference type="EMBL" id="JJQQ01000133">
    <property type="protein sequence ID" value="KKH65085.1"/>
    <property type="molecule type" value="Genomic_DNA"/>
</dbReference>
<evidence type="ECO:0000313" key="103">
    <source>
        <dbReference type="Proteomes" id="UP000034758"/>
    </source>
</evidence>
<evidence type="ECO:0000313" key="8">
    <source>
        <dbReference type="EMBL" id="KKG34169.1"/>
    </source>
</evidence>
<dbReference type="Proteomes" id="UP000034074">
    <property type="component" value="Unassembled WGS sequence"/>
</dbReference>
<dbReference type="EMBL" id="JJQU01000106">
    <property type="protein sequence ID" value="KKH86241.1"/>
    <property type="molecule type" value="Genomic_DNA"/>
</dbReference>
<evidence type="ECO:0000313" key="28">
    <source>
        <dbReference type="EMBL" id="KKH00776.1"/>
    </source>
</evidence>
<dbReference type="Proteomes" id="UP000034872">
    <property type="component" value="Unassembled WGS sequence"/>
</dbReference>
<evidence type="ECO:0000313" key="106">
    <source>
        <dbReference type="Proteomes" id="UP000034842"/>
    </source>
</evidence>
<dbReference type="EMBL" id="JJQH01000159">
    <property type="protein sequence ID" value="KKH36248.1"/>
    <property type="molecule type" value="Genomic_DNA"/>
</dbReference>
<dbReference type="Proteomes" id="UP000034142">
    <property type="component" value="Unassembled WGS sequence"/>
</dbReference>
<evidence type="ECO:0000313" key="16">
    <source>
        <dbReference type="EMBL" id="KKG65683.1"/>
    </source>
</evidence>
<dbReference type="Proteomes" id="UP000034547">
    <property type="component" value="Unassembled WGS sequence"/>
</dbReference>
<evidence type="ECO:0000313" key="105">
    <source>
        <dbReference type="Proteomes" id="UP000034820"/>
    </source>
</evidence>
<dbReference type="Proteomes" id="UP000034937">
    <property type="component" value="Unassembled WGS sequence"/>
</dbReference>
<evidence type="ECO:0000313" key="44">
    <source>
        <dbReference type="EMBL" id="KKH58940.1"/>
    </source>
</evidence>
<dbReference type="OMA" id="IIMIRTI"/>
<evidence type="ECO:0000313" key="80">
    <source>
        <dbReference type="Proteomes" id="UP000034243"/>
    </source>
</evidence>
<evidence type="ECO:0000313" key="61">
    <source>
        <dbReference type="Proteomes" id="UP000033864"/>
    </source>
</evidence>
<dbReference type="EMBL" id="JJPG01000146">
    <property type="protein sequence ID" value="KKG47654.1"/>
    <property type="molecule type" value="Genomic_DNA"/>
</dbReference>
<dbReference type="EMBL" id="JJQA01000069">
    <property type="protein sequence ID" value="KKH16589.1"/>
    <property type="molecule type" value="Genomic_DNA"/>
</dbReference>
<evidence type="ECO:0000313" key="46">
    <source>
        <dbReference type="EMBL" id="KKH65085.1"/>
    </source>
</evidence>
<evidence type="ECO:0000313" key="111">
    <source>
        <dbReference type="Proteomes" id="UP000034944"/>
    </source>
</evidence>
<dbReference type="EMBL" id="JJQI01000026">
    <property type="protein sequence ID" value="KKH41857.1"/>
    <property type="molecule type" value="Genomic_DNA"/>
</dbReference>
<dbReference type="EMBL" id="JJQZ01000157">
    <property type="protein sequence ID" value="KKH91971.1"/>
    <property type="molecule type" value="Genomic_DNA"/>
</dbReference>
<dbReference type="EMBL" id="JJRA01000010">
    <property type="protein sequence ID" value="KKI06498.1"/>
    <property type="molecule type" value="Genomic_DNA"/>
</dbReference>
<dbReference type="Proteomes" id="UP000034232">
    <property type="component" value="Unassembled WGS sequence"/>
</dbReference>
<dbReference type="EMBL" id="JJPP01000107">
    <property type="protein sequence ID" value="KKG78398.1"/>
    <property type="molecule type" value="Genomic_DNA"/>
</dbReference>
<dbReference type="Proteomes" id="UP000034842">
    <property type="component" value="Unassembled WGS sequence"/>
</dbReference>
<dbReference type="EMBL" id="JJQK01000097">
    <property type="protein sequence ID" value="KKH52612.1"/>
    <property type="molecule type" value="Genomic_DNA"/>
</dbReference>
<dbReference type="EMBL" id="JJPT01000048">
    <property type="protein sequence ID" value="KKG92695.1"/>
    <property type="molecule type" value="Genomic_DNA"/>
</dbReference>
<evidence type="ECO:0000313" key="12">
    <source>
        <dbReference type="EMBL" id="KKG47654.1"/>
    </source>
</evidence>
<dbReference type="EMBL" id="JJPA01000122">
    <property type="protein sequence ID" value="KKG32792.1"/>
    <property type="molecule type" value="Genomic_DNA"/>
</dbReference>
<dbReference type="Proteomes" id="UP000034657">
    <property type="component" value="Unassembled WGS sequence"/>
</dbReference>
<keyword evidence="1" id="KW-0812">Transmembrane</keyword>
<evidence type="ECO:0000313" key="9">
    <source>
        <dbReference type="EMBL" id="KKG42223.1"/>
    </source>
</evidence>
<dbReference type="EMBL" id="JJQP01000304">
    <property type="protein sequence ID" value="KKH60916.1"/>
    <property type="molecule type" value="Genomic_DNA"/>
</dbReference>
<dbReference type="Proteomes" id="UP000034758">
    <property type="component" value="Unassembled WGS sequence"/>
</dbReference>
<dbReference type="EMBL" id="JJPC01000087">
    <property type="protein sequence ID" value="KKG34169.1"/>
    <property type="molecule type" value="Genomic_DNA"/>
</dbReference>
<dbReference type="EMBL" id="JJQM01000011">
    <property type="protein sequence ID" value="KKH58940.1"/>
    <property type="molecule type" value="Genomic_DNA"/>
</dbReference>
<dbReference type="Proteomes" id="UP000034195">
    <property type="component" value="Unassembled WGS sequence"/>
</dbReference>
<dbReference type="SMR" id="A0A0F8IIT4"/>
<feature type="transmembrane region" description="Helical" evidence="1">
    <location>
        <begin position="30"/>
        <end position="50"/>
    </location>
</feature>
<evidence type="ECO:0000313" key="94">
    <source>
        <dbReference type="Proteomes" id="UP000034577"/>
    </source>
</evidence>
<dbReference type="Proteomes" id="UP000033878">
    <property type="component" value="Unassembled WGS sequence"/>
</dbReference>
<evidence type="ECO:0000313" key="81">
    <source>
        <dbReference type="Proteomes" id="UP000034253"/>
    </source>
</evidence>
<evidence type="ECO:0000313" key="77">
    <source>
        <dbReference type="Proteomes" id="UP000034195"/>
    </source>
</evidence>
<evidence type="ECO:0000256" key="1">
    <source>
        <dbReference type="SAM" id="Phobius"/>
    </source>
</evidence>
<evidence type="ECO:0000313" key="97">
    <source>
        <dbReference type="Proteomes" id="UP000034657"/>
    </source>
</evidence>
<evidence type="ECO:0000313" key="92">
    <source>
        <dbReference type="Proteomes" id="UP000034547"/>
    </source>
</evidence>
<evidence type="ECO:0000313" key="84">
    <source>
        <dbReference type="Proteomes" id="UP000034298"/>
    </source>
</evidence>
<dbReference type="EMBL" id="JJPR01000149">
    <property type="protein sequence ID" value="KKG82899.1"/>
    <property type="molecule type" value="Genomic_DNA"/>
</dbReference>
<evidence type="ECO:0000313" key="87">
    <source>
        <dbReference type="Proteomes" id="UP000034399"/>
    </source>
</evidence>
<dbReference type="Proteomes" id="UP000034667">
    <property type="component" value="Unassembled WGS sequence"/>
</dbReference>
<dbReference type="Proteomes" id="UP000034298">
    <property type="component" value="Unassembled WGS sequence"/>
</dbReference>
<evidence type="ECO:0000313" key="14">
    <source>
        <dbReference type="EMBL" id="KKG54789.1"/>
    </source>
</evidence>
<dbReference type="Proteomes" id="UP000034279">
    <property type="component" value="Unassembled WGS sequence"/>
</dbReference>
<dbReference type="EMBL" id="JJPQ01000001">
    <property type="protein sequence ID" value="KKG86893.1"/>
    <property type="molecule type" value="Genomic_DNA"/>
</dbReference>
<evidence type="ECO:0000313" key="56">
    <source>
        <dbReference type="EMBL" id="KKI03650.1"/>
    </source>
</evidence>
<evidence type="ECO:0000313" key="82">
    <source>
        <dbReference type="Proteomes" id="UP000034259"/>
    </source>
</evidence>
<evidence type="ECO:0000313" key="67">
    <source>
        <dbReference type="Proteomes" id="UP000034001"/>
    </source>
</evidence>
<evidence type="ECO:0000313" key="30">
    <source>
        <dbReference type="EMBL" id="KKH08619.1"/>
    </source>
</evidence>
<evidence type="ECO:0000313" key="102">
    <source>
        <dbReference type="Proteomes" id="UP000034733"/>
    </source>
</evidence>
<dbReference type="EMBL" id="JJPV01000051">
    <property type="protein sequence ID" value="KKH00776.1"/>
    <property type="molecule type" value="Genomic_DNA"/>
</dbReference>
<evidence type="ECO:0000313" key="93">
    <source>
        <dbReference type="Proteomes" id="UP000034566"/>
    </source>
</evidence>
<dbReference type="Proteomes" id="UP000034597">
    <property type="component" value="Unassembled WGS sequence"/>
</dbReference>
<evidence type="ECO:0000313" key="71">
    <source>
        <dbReference type="Proteomes" id="UP000034064"/>
    </source>
</evidence>
<dbReference type="Proteomes" id="UP000034566">
    <property type="component" value="Unassembled WGS sequence"/>
</dbReference>
<dbReference type="EMBL" id="JJOS01000134">
    <property type="protein sequence ID" value="KKF98305.1"/>
    <property type="molecule type" value="Genomic_DNA"/>
</dbReference>
<dbReference type="EMBL" id="JJPJ01000077">
    <property type="protein sequence ID" value="KKG61777.1"/>
    <property type="molecule type" value="Genomic_DNA"/>
</dbReference>
<evidence type="ECO:0000313" key="43">
    <source>
        <dbReference type="EMBL" id="KKH55911.1"/>
    </source>
</evidence>
<dbReference type="Proteomes" id="UP000034259">
    <property type="component" value="Unassembled WGS sequence"/>
</dbReference>
<evidence type="ECO:0000313" key="74">
    <source>
        <dbReference type="Proteomes" id="UP000034151"/>
    </source>
</evidence>
<evidence type="ECO:0000313" key="25">
    <source>
        <dbReference type="EMBL" id="KKG92695.1"/>
    </source>
</evidence>
<dbReference type="EMBL" id="JJPF01000044">
    <property type="protein sequence ID" value="KKG44447.1"/>
    <property type="molecule type" value="Genomic_DNA"/>
</dbReference>
<evidence type="ECO:0000313" key="6">
    <source>
        <dbReference type="EMBL" id="KKG28277.1"/>
    </source>
</evidence>
<evidence type="ECO:0000313" key="100">
    <source>
        <dbReference type="Proteomes" id="UP000034672"/>
    </source>
</evidence>
<evidence type="ECO:0000313" key="65">
    <source>
        <dbReference type="Proteomes" id="UP000033933"/>
    </source>
</evidence>
<dbReference type="EMBL" id="JJPI01000068">
    <property type="protein sequence ID" value="KKG54789.1"/>
    <property type="molecule type" value="Genomic_DNA"/>
</dbReference>
<dbReference type="EMBL" id="JJPU01000168">
    <property type="protein sequence ID" value="KKG93270.1"/>
    <property type="molecule type" value="Genomic_DNA"/>
</dbReference>
<dbReference type="Proteomes" id="UP000034064">
    <property type="component" value="Unassembled WGS sequence"/>
</dbReference>
<dbReference type="EMBL" id="JJQN01000166">
    <property type="protein sequence ID" value="KKH55911.1"/>
    <property type="molecule type" value="Genomic_DNA"/>
</dbReference>
<evidence type="ECO:0000313" key="83">
    <source>
        <dbReference type="Proteomes" id="UP000034279"/>
    </source>
</evidence>
<dbReference type="Proteomes" id="UP000034001">
    <property type="component" value="Unassembled WGS sequence"/>
</dbReference>
<evidence type="ECO:0000313" key="96">
    <source>
        <dbReference type="Proteomes" id="UP000034597"/>
    </source>
</evidence>
<name>A0A0F8IIT4_METMZ</name>
<dbReference type="Proteomes" id="UP000034227">
    <property type="component" value="Unassembled WGS sequence"/>
</dbReference>
<evidence type="ECO:0000313" key="38">
    <source>
        <dbReference type="EMBL" id="KKH36248.1"/>
    </source>
</evidence>
<dbReference type="Proteomes" id="UP000034040">
    <property type="component" value="Unassembled WGS sequence"/>
</dbReference>
<dbReference type="EMBL" id="JJPH01000039">
    <property type="protein sequence ID" value="KKG54356.1"/>
    <property type="molecule type" value="Genomic_DNA"/>
</dbReference>
<evidence type="ECO:0000313" key="34">
    <source>
        <dbReference type="EMBL" id="KKH22983.1"/>
    </source>
</evidence>
<evidence type="ECO:0000313" key="7">
    <source>
        <dbReference type="EMBL" id="KKG32792.1"/>
    </source>
</evidence>
<dbReference type="Proteomes" id="UP000034668">
    <property type="component" value="Unassembled WGS sequence"/>
</dbReference>
<dbReference type="Proteomes" id="UP000034188">
    <property type="component" value="Unassembled WGS sequence"/>
</dbReference>
<dbReference type="OrthoDB" id="135889at2157"/>
<dbReference type="GeneID" id="42568831"/>
<evidence type="ECO:0000313" key="10">
    <source>
        <dbReference type="EMBL" id="KKG43586.1"/>
    </source>
</evidence>
<evidence type="ECO:0000313" key="19">
    <source>
        <dbReference type="EMBL" id="KKG74163.1"/>
    </source>
</evidence>
<dbReference type="GeneID" id="82159798"/>
<evidence type="ECO:0000313" key="60">
    <source>
        <dbReference type="Proteomes" id="UP000033835"/>
    </source>
</evidence>
<dbReference type="EMBL" id="JJQJ01000122">
    <property type="protein sequence ID" value="KKH48349.1"/>
    <property type="molecule type" value="Genomic_DNA"/>
</dbReference>
<evidence type="ECO:0000313" key="23">
    <source>
        <dbReference type="EMBL" id="KKG86893.1"/>
    </source>
</evidence>
<evidence type="ECO:0000313" key="58">
    <source>
        <dbReference type="EMBL" id="QIB90099.1"/>
    </source>
</evidence>
<dbReference type="EMBL" id="JJOU01000020">
    <property type="protein sequence ID" value="KKG18954.1"/>
    <property type="molecule type" value="Genomic_DNA"/>
</dbReference>
<evidence type="ECO:0000313" key="39">
    <source>
        <dbReference type="EMBL" id="KKH38581.1"/>
    </source>
</evidence>
<dbReference type="EMBL" id="JJPN01000156">
    <property type="protein sequence ID" value="KKG68449.1"/>
    <property type="molecule type" value="Genomic_DNA"/>
</dbReference>
<evidence type="ECO:0000313" key="3">
    <source>
        <dbReference type="EMBL" id="KKF98330.1"/>
    </source>
</evidence>
<gene>
    <name evidence="58" type="primary">atpG</name>
    <name evidence="8" type="ORF">DU30_18115</name>
    <name evidence="4" type="ORF">DU31_00125</name>
    <name evidence="14" type="ORF">DU33_18660</name>
    <name evidence="5" type="ORF">DU34_10435</name>
    <name evidence="9" type="ORF">DU35_10795</name>
    <name evidence="13" type="ORF">DU36_10830</name>
    <name evidence="37" type="ORF">DU37_19310</name>
    <name evidence="12" type="ORF">DU38_17740</name>
    <name evidence="11" type="ORF">DU39_10935</name>
    <name evidence="3" type="ORF">DU40_17535</name>
    <name evidence="10" type="ORF">DU41_11295</name>
    <name evidence="29" type="ORF">DU42_18930</name>
    <name evidence="20" type="ORF">DU43_00010</name>
    <name evidence="32" type="ORF">DU44_16150</name>
    <name evidence="16" type="ORF">DU45_10535</name>
    <name evidence="18" type="ORF">DU46_16975</name>
    <name evidence="2" type="ORF">DU47_17970</name>
    <name evidence="34" type="ORF">DU48_09685</name>
    <name evidence="6" type="ORF">DU49_11265</name>
    <name evidence="38" type="ORF">DU50_00450</name>
    <name evidence="30" type="ORF">DU51_11895</name>
    <name evidence="7" type="ORF">DU52_01365</name>
    <name evidence="39" type="ORF">DU54_18545</name>
    <name evidence="21" type="ORF">DU55_18590</name>
    <name evidence="27" type="ORF">DU56_17700</name>
    <name evidence="22" type="ORF">DU57_19305</name>
    <name evidence="35" type="ORF">DU58_01035</name>
    <name evidence="24" type="ORF">DU59_11600</name>
    <name evidence="36" type="ORF">DU60_10880</name>
    <name evidence="23" type="ORF">DU61_00540</name>
    <name evidence="31" type="ORF">DU62_09000</name>
    <name evidence="19" type="ORF">DU63_18265</name>
    <name evidence="15" type="ORF">DU64_00200</name>
    <name evidence="33" type="ORF">DU65_18345</name>
    <name evidence="26" type="ORF">DU66_11120</name>
    <name evidence="17" type="ORF">DU67_18165</name>
    <name evidence="28" type="ORF">DU68_07320</name>
    <name evidence="25" type="ORF">DU69_17535</name>
    <name evidence="40" type="ORF">DU71_05780</name>
    <name evidence="42" type="ORF">DU72_01970</name>
    <name evidence="45" type="ORF">DU73_02900</name>
    <name evidence="43" type="ORF">DU74_00335</name>
    <name evidence="47" type="ORF">DU75_19725</name>
    <name evidence="44" type="ORF">DU76_20255</name>
    <name evidence="49" type="ORF">DU77_18700</name>
    <name evidence="48" type="ORF">DU78_19905</name>
    <name evidence="55" type="ORF">DU79_00490</name>
    <name evidence="52" type="ORF">DU80_02170</name>
    <name evidence="57" type="ORF">DU81_18215</name>
    <name evidence="51" type="ORF">DU82_18620</name>
    <name evidence="56" type="ORF">DU83_18635</name>
    <name evidence="54" type="ORF">DU84_18815</name>
    <name evidence="41" type="ORF">DU85_01065</name>
    <name evidence="50" type="ORF">DU86_19650</name>
    <name evidence="46" type="ORF">DU87_18285</name>
    <name evidence="53" type="ORF">DU88_17520</name>
    <name evidence="58" type="ORF">FQU78_02680</name>
</gene>
<dbReference type="Proteomes" id="UP000034817">
    <property type="component" value="Unassembled WGS sequence"/>
</dbReference>
<dbReference type="Proteomes" id="UP000034021">
    <property type="component" value="Unassembled WGS sequence"/>
</dbReference>
<evidence type="ECO:0000313" key="68">
    <source>
        <dbReference type="Proteomes" id="UP000034021"/>
    </source>
</evidence>
<dbReference type="Proteomes" id="UP000034424">
    <property type="component" value="Unassembled WGS sequence"/>
</dbReference>
<dbReference type="Proteomes" id="UP000034409">
    <property type="component" value="Unassembled WGS sequence"/>
</dbReference>
<evidence type="ECO:0000313" key="109">
    <source>
        <dbReference type="Proteomes" id="UP000034925"/>
    </source>
</evidence>
<dbReference type="Proteomes" id="UP000034672">
    <property type="component" value="Unassembled WGS sequence"/>
</dbReference>
<evidence type="ECO:0000313" key="18">
    <source>
        <dbReference type="EMBL" id="KKG68449.1"/>
    </source>
</evidence>
<evidence type="ECO:0000313" key="98">
    <source>
        <dbReference type="Proteomes" id="UP000034667"/>
    </source>
</evidence>
<dbReference type="EMBL" id="JJQW01000078">
    <property type="protein sequence ID" value="KKH87479.1"/>
    <property type="molecule type" value="Genomic_DNA"/>
</dbReference>
<evidence type="ECO:0000313" key="76">
    <source>
        <dbReference type="Proteomes" id="UP000034188"/>
    </source>
</evidence>
<evidence type="ECO:0000313" key="11">
    <source>
        <dbReference type="EMBL" id="KKG44447.1"/>
    </source>
</evidence>
<evidence type="ECO:0000313" key="32">
    <source>
        <dbReference type="EMBL" id="KKH16589.1"/>
    </source>
</evidence>
<evidence type="ECO:0000313" key="33">
    <source>
        <dbReference type="EMBL" id="KKH20431.1"/>
    </source>
</evidence>
<dbReference type="Proteomes" id="UP000034733">
    <property type="component" value="Unassembled WGS sequence"/>
</dbReference>
<dbReference type="Proteomes" id="UP000034450">
    <property type="component" value="Unassembled WGS sequence"/>
</dbReference>
<dbReference type="Proteomes" id="UP000033835">
    <property type="component" value="Unassembled WGS sequence"/>
</dbReference>
<evidence type="ECO:0000313" key="31">
    <source>
        <dbReference type="EMBL" id="KKH14985.1"/>
    </source>
</evidence>
<evidence type="ECO:0000313" key="90">
    <source>
        <dbReference type="Proteomes" id="UP000034450"/>
    </source>
</evidence>
<dbReference type="EMBL" id="JJQG01000086">
    <property type="protein sequence ID" value="KKH38581.1"/>
    <property type="molecule type" value="Genomic_DNA"/>
</dbReference>
<dbReference type="EMBL" id="JJQE01000081">
    <property type="protein sequence ID" value="KKH28909.1"/>
    <property type="molecule type" value="Genomic_DNA"/>
</dbReference>
<dbReference type="Proteomes" id="UP000034692">
    <property type="component" value="Unassembled WGS sequence"/>
</dbReference>
<evidence type="ECO:0000313" key="2">
    <source>
        <dbReference type="EMBL" id="KKF98305.1"/>
    </source>
</evidence>
<evidence type="ECO:0000313" key="42">
    <source>
        <dbReference type="EMBL" id="KKH52612.1"/>
    </source>
</evidence>
<evidence type="ECO:0000313" key="27">
    <source>
        <dbReference type="EMBL" id="KKG96758.1"/>
    </source>
</evidence>
<dbReference type="EMBL" id="JJOR01000115">
    <property type="protein sequence ID" value="KKG02093.1"/>
    <property type="molecule type" value="Genomic_DNA"/>
</dbReference>
<evidence type="ECO:0000313" key="88">
    <source>
        <dbReference type="Proteomes" id="UP000034409"/>
    </source>
</evidence>
<proteinExistence type="predicted"/>